<evidence type="ECO:0000313" key="4">
    <source>
        <dbReference type="EMBL" id="TPG03901.1"/>
    </source>
</evidence>
<evidence type="ECO:0000313" key="5">
    <source>
        <dbReference type="Proteomes" id="UP000319486"/>
    </source>
</evidence>
<dbReference type="NCBIfam" id="TIGR03696">
    <property type="entry name" value="Rhs_assc_core"/>
    <property type="match status" value="1"/>
</dbReference>
<dbReference type="AlphaFoldDB" id="A0A502BW29"/>
<evidence type="ECO:0000256" key="1">
    <source>
        <dbReference type="ARBA" id="ARBA00022737"/>
    </source>
</evidence>
<dbReference type="Pfam" id="PF25023">
    <property type="entry name" value="TEN_YD-shell"/>
    <property type="match status" value="1"/>
</dbReference>
<feature type="chain" id="PRO_5021447967" evidence="2">
    <location>
        <begin position="22"/>
        <end position="323"/>
    </location>
</feature>
<keyword evidence="2" id="KW-0732">Signal</keyword>
<reference evidence="4 5" key="1">
    <citation type="journal article" date="2019" name="Environ. Microbiol.">
        <title>Species interactions and distinct microbial communities in high Arctic permafrost affected cryosols are associated with the CH4 and CO2 gas fluxes.</title>
        <authorList>
            <person name="Altshuler I."/>
            <person name="Hamel J."/>
            <person name="Turney S."/>
            <person name="Magnuson E."/>
            <person name="Levesque R."/>
            <person name="Greer C."/>
            <person name="Whyte L.G."/>
        </authorList>
    </citation>
    <scope>NUCLEOTIDE SEQUENCE [LARGE SCALE GENOMIC DNA]</scope>
    <source>
        <strain evidence="4 5">S13Y</strain>
    </source>
</reference>
<accession>A0A502BW29</accession>
<dbReference type="Gene3D" id="2.180.10.10">
    <property type="entry name" value="RHS repeat-associated core"/>
    <property type="match status" value="1"/>
</dbReference>
<sequence length="323" mass="34511">MKNFKNLLLLALWLLVATAHAGTVTYVYTDPQGTPLAEANASGTITARFDYAPYGQSVTSMGAAPNGPGYTGHVNDPDTGLVYMQARYYDPEVGRFLSVDPVGVKAGAIFGFNRYDYTKNNPIKNVDPDGKAPQLPILAQLTYARNYINNAYENAVVTVGSIFLNQSRRTSVSLNGTIIRNGIAGVTGSLGLANAGDSLGVTYFGKPGVEVSVDVKYRLFTIPVAKDSKNGPYELTAHATSHDGYLGGGGELVYNSGGTLSGYLMVGVGKGDAAYLGSANYVGTSESSDQQTEDERKQQAMMDEQYLRETAGFGRQNTDMLRN</sequence>
<dbReference type="EMBL" id="RCZO01000018">
    <property type="protein sequence ID" value="TPG03901.1"/>
    <property type="molecule type" value="Genomic_DNA"/>
</dbReference>
<gene>
    <name evidence="4" type="ORF">EAH88_19035</name>
</gene>
<feature type="domain" description="Teneurin-like YD-shell" evidence="3">
    <location>
        <begin position="17"/>
        <end position="123"/>
    </location>
</feature>
<dbReference type="InterPro" id="IPR022385">
    <property type="entry name" value="Rhs_assc_core"/>
</dbReference>
<dbReference type="PANTHER" id="PTHR32305:SF15">
    <property type="entry name" value="PROTEIN RHSA-RELATED"/>
    <property type="match status" value="1"/>
</dbReference>
<dbReference type="RefSeq" id="WP_140656446.1">
    <property type="nucleotide sequence ID" value="NZ_RCZO01000018.1"/>
</dbReference>
<dbReference type="InterPro" id="IPR056823">
    <property type="entry name" value="TEN-like_YD-shell"/>
</dbReference>
<evidence type="ECO:0000259" key="3">
    <source>
        <dbReference type="Pfam" id="PF25023"/>
    </source>
</evidence>
<comment type="caution">
    <text evidence="4">The sequence shown here is derived from an EMBL/GenBank/DDBJ whole genome shotgun (WGS) entry which is preliminary data.</text>
</comment>
<feature type="signal peptide" evidence="2">
    <location>
        <begin position="1"/>
        <end position="21"/>
    </location>
</feature>
<dbReference type="InterPro" id="IPR050708">
    <property type="entry name" value="T6SS_VgrG/RHS"/>
</dbReference>
<keyword evidence="1" id="KW-0677">Repeat</keyword>
<dbReference type="Proteomes" id="UP000319486">
    <property type="component" value="Unassembled WGS sequence"/>
</dbReference>
<dbReference type="PANTHER" id="PTHR32305">
    <property type="match status" value="1"/>
</dbReference>
<evidence type="ECO:0000256" key="2">
    <source>
        <dbReference type="SAM" id="SignalP"/>
    </source>
</evidence>
<proteinExistence type="predicted"/>
<name>A0A502BW29_9GAMM</name>
<protein>
    <submittedName>
        <fullName evidence="4">RHS repeat-associated core domain-containing protein</fullName>
    </submittedName>
</protein>
<keyword evidence="5" id="KW-1185">Reference proteome</keyword>
<organism evidence="4 5">
    <name type="scientific">Rhodanobacter glycinis</name>
    <dbReference type="NCBI Taxonomy" id="582702"/>
    <lineage>
        <taxon>Bacteria</taxon>
        <taxon>Pseudomonadati</taxon>
        <taxon>Pseudomonadota</taxon>
        <taxon>Gammaproteobacteria</taxon>
        <taxon>Lysobacterales</taxon>
        <taxon>Rhodanobacteraceae</taxon>
        <taxon>Rhodanobacter</taxon>
    </lineage>
</organism>